<keyword evidence="4" id="KW-0633">Potassium transport</keyword>
<evidence type="ECO:0000256" key="9">
    <source>
        <dbReference type="ARBA" id="ARBA00022989"/>
    </source>
</evidence>
<dbReference type="SUPFAM" id="SSF54695">
    <property type="entry name" value="POZ domain"/>
    <property type="match status" value="1"/>
</dbReference>
<keyword evidence="10" id="KW-0406">Ion transport</keyword>
<keyword evidence="16" id="KW-1185">Reference proteome</keyword>
<dbReference type="InterPro" id="IPR011333">
    <property type="entry name" value="SKP1/BTB/POZ_sf"/>
</dbReference>
<dbReference type="PRINTS" id="PR00169">
    <property type="entry name" value="KCHANNEL"/>
</dbReference>
<dbReference type="PRINTS" id="PR01491">
    <property type="entry name" value="KVCHANNEL"/>
</dbReference>
<organism evidence="16 17">
    <name type="scientific">Syphacia muris</name>
    <dbReference type="NCBI Taxonomy" id="451379"/>
    <lineage>
        <taxon>Eukaryota</taxon>
        <taxon>Metazoa</taxon>
        <taxon>Ecdysozoa</taxon>
        <taxon>Nematoda</taxon>
        <taxon>Chromadorea</taxon>
        <taxon>Rhabditida</taxon>
        <taxon>Spirurina</taxon>
        <taxon>Oxyuridomorpha</taxon>
        <taxon>Oxyuroidea</taxon>
        <taxon>Oxyuridae</taxon>
        <taxon>Syphacia</taxon>
    </lineage>
</organism>
<feature type="transmembrane region" description="Helical" evidence="13">
    <location>
        <begin position="265"/>
        <end position="286"/>
    </location>
</feature>
<evidence type="ECO:0000256" key="4">
    <source>
        <dbReference type="ARBA" id="ARBA00022538"/>
    </source>
</evidence>
<evidence type="ECO:0000313" key="16">
    <source>
        <dbReference type="Proteomes" id="UP000046393"/>
    </source>
</evidence>
<dbReference type="AlphaFoldDB" id="A0A0N5ANL2"/>
<dbReference type="InterPro" id="IPR003971">
    <property type="entry name" value="K_chnl_volt-dep_Kv5/Kv9"/>
</dbReference>
<evidence type="ECO:0000256" key="1">
    <source>
        <dbReference type="ARBA" id="ARBA00004651"/>
    </source>
</evidence>
<feature type="domain" description="Potassium channel tetramerisation-type BTB" evidence="15">
    <location>
        <begin position="109"/>
        <end position="208"/>
    </location>
</feature>
<evidence type="ECO:0000256" key="5">
    <source>
        <dbReference type="ARBA" id="ARBA00022692"/>
    </source>
</evidence>
<evidence type="ECO:0000256" key="13">
    <source>
        <dbReference type="SAM" id="Phobius"/>
    </source>
</evidence>
<proteinExistence type="predicted"/>
<comment type="subcellular location">
    <subcellularLocation>
        <location evidence="1">Cell membrane</location>
        <topology evidence="1">Multi-pass membrane protein</topology>
    </subcellularLocation>
</comment>
<keyword evidence="8" id="KW-0630">Potassium</keyword>
<dbReference type="SUPFAM" id="SSF81324">
    <property type="entry name" value="Voltage-gated potassium channels"/>
    <property type="match status" value="1"/>
</dbReference>
<dbReference type="WBParaSite" id="SMUV_0000620201-mRNA-1">
    <property type="protein sequence ID" value="SMUV_0000620201-mRNA-1"/>
    <property type="gene ID" value="SMUV_0000620201"/>
</dbReference>
<dbReference type="GO" id="GO:0001508">
    <property type="term" value="P:action potential"/>
    <property type="evidence" value="ECO:0007669"/>
    <property type="project" value="TreeGrafter"/>
</dbReference>
<dbReference type="InterPro" id="IPR028325">
    <property type="entry name" value="VG_K_chnl"/>
</dbReference>
<feature type="transmembrane region" description="Helical" evidence="13">
    <location>
        <begin position="349"/>
        <end position="373"/>
    </location>
</feature>
<dbReference type="STRING" id="451379.A0A0N5ANL2"/>
<dbReference type="InterPro" id="IPR005821">
    <property type="entry name" value="Ion_trans_dom"/>
</dbReference>
<dbReference type="PANTHER" id="PTHR11537">
    <property type="entry name" value="VOLTAGE-GATED POTASSIUM CHANNEL"/>
    <property type="match status" value="1"/>
</dbReference>
<evidence type="ECO:0000256" key="11">
    <source>
        <dbReference type="ARBA" id="ARBA00023136"/>
    </source>
</evidence>
<feature type="transmembrane region" description="Helical" evidence="13">
    <location>
        <begin position="421"/>
        <end position="442"/>
    </location>
</feature>
<keyword evidence="7" id="KW-0851">Voltage-gated channel</keyword>
<keyword evidence="6" id="KW-0631">Potassium channel</keyword>
<evidence type="ECO:0000256" key="3">
    <source>
        <dbReference type="ARBA" id="ARBA00022475"/>
    </source>
</evidence>
<keyword evidence="5 13" id="KW-0812">Transmembrane</keyword>
<dbReference type="Proteomes" id="UP000046393">
    <property type="component" value="Unplaced"/>
</dbReference>
<evidence type="ECO:0000313" key="17">
    <source>
        <dbReference type="WBParaSite" id="SMUV_0000620201-mRNA-1"/>
    </source>
</evidence>
<dbReference type="InterPro" id="IPR027359">
    <property type="entry name" value="Volt_channel_dom_sf"/>
</dbReference>
<dbReference type="Gene3D" id="3.30.710.10">
    <property type="entry name" value="Potassium Channel Kv1.1, Chain A"/>
    <property type="match status" value="1"/>
</dbReference>
<dbReference type="Gene3D" id="1.10.287.70">
    <property type="match status" value="1"/>
</dbReference>
<name>A0A0N5ANL2_9BILA</name>
<feature type="transmembrane region" description="Helical" evidence="13">
    <location>
        <begin position="315"/>
        <end position="337"/>
    </location>
</feature>
<evidence type="ECO:0000256" key="10">
    <source>
        <dbReference type="ARBA" id="ARBA00023065"/>
    </source>
</evidence>
<sequence>MIGGRLRSSSIRRSSQRNNFLQDIDFCNHKRSRKDKNVNYLMWSDANNTERFCNRSRSLSQTRHLIQSSDKCVATSNEIMPSWSIAKEYNKNNDGWEVHPTTKENDFKIFLNIGGRHFIIRYSTLMYRCPSSFLTQFAGQTHEERLENCDGYIRQSQEYFFERSGLAFECIYDFLTTGHIHQPAFVCLERIFREIHFWKISSGFFAPCCMPLDDDSFDDECPGNDSTVEYVIIAEDQFDSVRYGRIRRSLWYLMEEPSSSTFAKVFALASISTIIISVTAMILGSIPELQSNVPENNSSLADVENSKTEIKENVIFDYIEMVCIIWFSIEYITRFIVCTRKWRFVFEPLNLIDSLSIIPFFIEIALGVAGLGANKIGDFRGIAMIMRVIRVMRVARVFKLARYSNGLKSFGVTVKTSLPELSMLTLFLLTAIIFFSTLIYFAERDEPETKFRSIPHAGWCVVMVYQCLIICFRCIVTMTTVGYGDFTPKTVFGRIIASCASISGVLVLAFPITMIVENFSKTYDTEKNEVKMTQQKRRMAKAYA</sequence>
<dbReference type="GO" id="GO:0008076">
    <property type="term" value="C:voltage-gated potassium channel complex"/>
    <property type="evidence" value="ECO:0007669"/>
    <property type="project" value="InterPro"/>
</dbReference>
<dbReference type="Pfam" id="PF00520">
    <property type="entry name" value="Ion_trans"/>
    <property type="match status" value="1"/>
</dbReference>
<evidence type="ECO:0000256" key="2">
    <source>
        <dbReference type="ARBA" id="ARBA00022448"/>
    </source>
</evidence>
<dbReference type="CDD" id="cd18317">
    <property type="entry name" value="BTB_POZ_Kv"/>
    <property type="match status" value="1"/>
</dbReference>
<feature type="transmembrane region" description="Helical" evidence="13">
    <location>
        <begin position="462"/>
        <end position="483"/>
    </location>
</feature>
<dbReference type="Pfam" id="PF02214">
    <property type="entry name" value="BTB_2"/>
    <property type="match status" value="1"/>
</dbReference>
<evidence type="ECO:0000259" key="14">
    <source>
        <dbReference type="Pfam" id="PF00520"/>
    </source>
</evidence>
<evidence type="ECO:0000256" key="8">
    <source>
        <dbReference type="ARBA" id="ARBA00022958"/>
    </source>
</evidence>
<evidence type="ECO:0000259" key="15">
    <source>
        <dbReference type="Pfam" id="PF02214"/>
    </source>
</evidence>
<keyword evidence="9 13" id="KW-1133">Transmembrane helix</keyword>
<dbReference type="GO" id="GO:0005251">
    <property type="term" value="F:delayed rectifier potassium channel activity"/>
    <property type="evidence" value="ECO:0007669"/>
    <property type="project" value="TreeGrafter"/>
</dbReference>
<evidence type="ECO:0000256" key="12">
    <source>
        <dbReference type="ARBA" id="ARBA00023303"/>
    </source>
</evidence>
<dbReference type="Gene3D" id="1.20.120.350">
    <property type="entry name" value="Voltage-gated potassium channels. Chain C"/>
    <property type="match status" value="1"/>
</dbReference>
<feature type="transmembrane region" description="Helical" evidence="13">
    <location>
        <begin position="495"/>
        <end position="516"/>
    </location>
</feature>
<dbReference type="InterPro" id="IPR003131">
    <property type="entry name" value="T1-type_BTB"/>
</dbReference>
<keyword evidence="2" id="KW-0813">Transport</keyword>
<dbReference type="FunFam" id="1.10.287.70:FF:000005">
    <property type="entry name" value="potassium voltage-gated channel subfamily G member 1"/>
    <property type="match status" value="1"/>
</dbReference>
<protein>
    <submittedName>
        <fullName evidence="17">BTB domain-containing protein</fullName>
    </submittedName>
</protein>
<reference evidence="17" key="1">
    <citation type="submission" date="2017-02" db="UniProtKB">
        <authorList>
            <consortium name="WormBaseParasite"/>
        </authorList>
    </citation>
    <scope>IDENTIFICATION</scope>
</reference>
<evidence type="ECO:0000256" key="6">
    <source>
        <dbReference type="ARBA" id="ARBA00022826"/>
    </source>
</evidence>
<dbReference type="PANTHER" id="PTHR11537:SF254">
    <property type="entry name" value="POTASSIUM VOLTAGE-GATED CHANNEL PROTEIN SHAB"/>
    <property type="match status" value="1"/>
</dbReference>
<keyword evidence="11 13" id="KW-0472">Membrane</keyword>
<dbReference type="PRINTS" id="PR01494">
    <property type="entry name" value="KV9CHANNEL"/>
</dbReference>
<dbReference type="GO" id="GO:0051260">
    <property type="term" value="P:protein homooligomerization"/>
    <property type="evidence" value="ECO:0007669"/>
    <property type="project" value="InterPro"/>
</dbReference>
<dbReference type="InterPro" id="IPR003968">
    <property type="entry name" value="K_chnl_volt-dep_Kv"/>
</dbReference>
<keyword evidence="12" id="KW-0407">Ion channel</keyword>
<evidence type="ECO:0000256" key="7">
    <source>
        <dbReference type="ARBA" id="ARBA00022882"/>
    </source>
</evidence>
<keyword evidence="3" id="KW-1003">Cell membrane</keyword>
<feature type="domain" description="Ion transport" evidence="14">
    <location>
        <begin position="264"/>
        <end position="526"/>
    </location>
</feature>
<accession>A0A0N5ANL2</accession>